<feature type="region of interest" description="Disordered" evidence="1">
    <location>
        <begin position="44"/>
        <end position="67"/>
    </location>
</feature>
<dbReference type="InterPro" id="IPR036514">
    <property type="entry name" value="SGNH_hydro_sf"/>
</dbReference>
<evidence type="ECO:0000313" key="3">
    <source>
        <dbReference type="Proteomes" id="UP000782241"/>
    </source>
</evidence>
<evidence type="ECO:0000313" key="2">
    <source>
        <dbReference type="EMBL" id="KAG5661320.1"/>
    </source>
</evidence>
<proteinExistence type="predicted"/>
<name>A0A9P7KUB4_9HYPO</name>
<organism evidence="2 3">
    <name type="scientific">Fusarium avenaceum</name>
    <dbReference type="NCBI Taxonomy" id="40199"/>
    <lineage>
        <taxon>Eukaryota</taxon>
        <taxon>Fungi</taxon>
        <taxon>Dikarya</taxon>
        <taxon>Ascomycota</taxon>
        <taxon>Pezizomycotina</taxon>
        <taxon>Sordariomycetes</taxon>
        <taxon>Hypocreomycetidae</taxon>
        <taxon>Hypocreales</taxon>
        <taxon>Nectriaceae</taxon>
        <taxon>Fusarium</taxon>
        <taxon>Fusarium tricinctum species complex</taxon>
    </lineage>
</organism>
<evidence type="ECO:0000256" key="1">
    <source>
        <dbReference type="SAM" id="MobiDB-lite"/>
    </source>
</evidence>
<dbReference type="Pfam" id="PF00657">
    <property type="entry name" value="Lipase_GDSL"/>
    <property type="match status" value="1"/>
</dbReference>
<accession>A0A9P7KUB4</accession>
<protein>
    <submittedName>
        <fullName evidence="2">Uncharacterized protein</fullName>
    </submittedName>
</protein>
<keyword evidence="3" id="KW-1185">Reference proteome</keyword>
<dbReference type="Gene3D" id="3.40.50.1110">
    <property type="entry name" value="SGNH hydrolase"/>
    <property type="match status" value="1"/>
</dbReference>
<sequence>MHVCLEEAGWNGDSYSRTGLKMNSTYTRTGTGIDDMERARQPRSRLLEGPSPKNPIGNPPLPGTTSSGGNNYITYMATELNDTLTLAYNFARSAAVVDAGIIPTRLNTTFTFGHQIIHFNDTIGHRPDYAAWTAENAVATIWFGMNDVPRSVLMNDNGSREQRLVASNRRMFELTEILYEIGIRNFVFIEVPPLELLPARQQAKLDPTSQKIEQFVYGKTLWNEELKKNTLLFQQSHSDARVTFIEVWDLFYRAFLHPWSLGARTSTCIDSYGKTCYLRNFANENVCLSGGAEGADVAWGDCAAAAGHGVIHWSFPGHPSPAPENQLIRLDDEQLKASDEALQDAAIALGLSPPQRPVVARLLRRNYYQVAWSQACYAVTFMEDGRQALGGTVWATTMFRQLHPENRELYIFDQSRDVWLKWNGESWDLIDMPPRPKGVWAGIGARNLTQSGYEAIQKLMGCATQDCSYRQ</sequence>
<dbReference type="AlphaFoldDB" id="A0A9P7KUB4"/>
<dbReference type="InterPro" id="IPR001087">
    <property type="entry name" value="GDSL"/>
</dbReference>
<gene>
    <name evidence="2" type="ORF">KAF25_005442</name>
</gene>
<dbReference type="GO" id="GO:0016788">
    <property type="term" value="F:hydrolase activity, acting on ester bonds"/>
    <property type="evidence" value="ECO:0007669"/>
    <property type="project" value="InterPro"/>
</dbReference>
<reference evidence="2" key="1">
    <citation type="submission" date="2021-04" db="EMBL/GenBank/DDBJ databases">
        <title>Draft genome of Fusarium avenaceum strain F156N33, isolated from an atmospheric sample in Virginia.</title>
        <authorList>
            <person name="Yang S."/>
            <person name="Vinatzer B.A."/>
            <person name="Coleman J."/>
        </authorList>
    </citation>
    <scope>NUCLEOTIDE SEQUENCE</scope>
    <source>
        <strain evidence="2">F156N33</strain>
    </source>
</reference>
<comment type="caution">
    <text evidence="2">The sequence shown here is derived from an EMBL/GenBank/DDBJ whole genome shotgun (WGS) entry which is preliminary data.</text>
</comment>
<dbReference type="EMBL" id="JAGPUO010000007">
    <property type="protein sequence ID" value="KAG5661320.1"/>
    <property type="molecule type" value="Genomic_DNA"/>
</dbReference>
<dbReference type="Proteomes" id="UP000782241">
    <property type="component" value="Unassembled WGS sequence"/>
</dbReference>